<evidence type="ECO:0000313" key="2">
    <source>
        <dbReference type="Proteomes" id="UP000265520"/>
    </source>
</evidence>
<accession>A0A392U1K9</accession>
<protein>
    <submittedName>
        <fullName evidence="1">Uncharacterized protein</fullName>
    </submittedName>
</protein>
<keyword evidence="2" id="KW-1185">Reference proteome</keyword>
<organism evidence="1 2">
    <name type="scientific">Trifolium medium</name>
    <dbReference type="NCBI Taxonomy" id="97028"/>
    <lineage>
        <taxon>Eukaryota</taxon>
        <taxon>Viridiplantae</taxon>
        <taxon>Streptophyta</taxon>
        <taxon>Embryophyta</taxon>
        <taxon>Tracheophyta</taxon>
        <taxon>Spermatophyta</taxon>
        <taxon>Magnoliopsida</taxon>
        <taxon>eudicotyledons</taxon>
        <taxon>Gunneridae</taxon>
        <taxon>Pentapetalae</taxon>
        <taxon>rosids</taxon>
        <taxon>fabids</taxon>
        <taxon>Fabales</taxon>
        <taxon>Fabaceae</taxon>
        <taxon>Papilionoideae</taxon>
        <taxon>50 kb inversion clade</taxon>
        <taxon>NPAAA clade</taxon>
        <taxon>Hologalegina</taxon>
        <taxon>IRL clade</taxon>
        <taxon>Trifolieae</taxon>
        <taxon>Trifolium</taxon>
    </lineage>
</organism>
<dbReference type="AlphaFoldDB" id="A0A392U1K9"/>
<dbReference type="EMBL" id="LXQA010706451">
    <property type="protein sequence ID" value="MCI66988.1"/>
    <property type="molecule type" value="Genomic_DNA"/>
</dbReference>
<comment type="caution">
    <text evidence="1">The sequence shown here is derived from an EMBL/GenBank/DDBJ whole genome shotgun (WGS) entry which is preliminary data.</text>
</comment>
<sequence length="26" mass="3065">AESFEEKWLERHRSGVCHSFLGTLVF</sequence>
<proteinExistence type="predicted"/>
<reference evidence="1 2" key="1">
    <citation type="journal article" date="2018" name="Front. Plant Sci.">
        <title>Red Clover (Trifolium pratense) and Zigzag Clover (T. medium) - A Picture of Genomic Similarities and Differences.</title>
        <authorList>
            <person name="Dluhosova J."/>
            <person name="Istvanek J."/>
            <person name="Nedelnik J."/>
            <person name="Repkova J."/>
        </authorList>
    </citation>
    <scope>NUCLEOTIDE SEQUENCE [LARGE SCALE GENOMIC DNA]</scope>
    <source>
        <strain evidence="2">cv. 10/8</strain>
        <tissue evidence="1">Leaf</tissue>
    </source>
</reference>
<dbReference type="Proteomes" id="UP000265520">
    <property type="component" value="Unassembled WGS sequence"/>
</dbReference>
<name>A0A392U1K9_9FABA</name>
<evidence type="ECO:0000313" key="1">
    <source>
        <dbReference type="EMBL" id="MCI66988.1"/>
    </source>
</evidence>
<feature type="non-terminal residue" evidence="1">
    <location>
        <position position="1"/>
    </location>
</feature>